<feature type="compositionally biased region" description="Polar residues" evidence="1">
    <location>
        <begin position="1070"/>
        <end position="1081"/>
    </location>
</feature>
<feature type="domain" description="STB6-like N-terminal" evidence="2">
    <location>
        <begin position="65"/>
        <end position="245"/>
    </location>
</feature>
<feature type="region of interest" description="Disordered" evidence="1">
    <location>
        <begin position="565"/>
        <end position="604"/>
    </location>
</feature>
<feature type="region of interest" description="Disordered" evidence="1">
    <location>
        <begin position="669"/>
        <end position="689"/>
    </location>
</feature>
<dbReference type="GeneID" id="73468928"/>
<dbReference type="AlphaFoldDB" id="A0A8J5QYQ7"/>
<comment type="caution">
    <text evidence="3">The sequence shown here is derived from an EMBL/GenBank/DDBJ whole genome shotgun (WGS) entry which is preliminary data.</text>
</comment>
<dbReference type="GO" id="GO:0070822">
    <property type="term" value="C:Sin3-type complex"/>
    <property type="evidence" value="ECO:0007669"/>
    <property type="project" value="TreeGrafter"/>
</dbReference>
<protein>
    <recommendedName>
        <fullName evidence="2">STB6-like N-terminal domain-containing protein</fullName>
    </recommendedName>
</protein>
<feature type="compositionally biased region" description="Basic residues" evidence="1">
    <location>
        <begin position="583"/>
        <end position="595"/>
    </location>
</feature>
<dbReference type="Pfam" id="PF25995">
    <property type="entry name" value="STB6_N"/>
    <property type="match status" value="1"/>
</dbReference>
<dbReference type="Proteomes" id="UP000694255">
    <property type="component" value="Unassembled WGS sequence"/>
</dbReference>
<dbReference type="PANTHER" id="PTHR31011:SF2">
    <property type="entry name" value="PROTEIN STB2-RELATED"/>
    <property type="match status" value="1"/>
</dbReference>
<feature type="compositionally biased region" description="Low complexity" evidence="1">
    <location>
        <begin position="565"/>
        <end position="574"/>
    </location>
</feature>
<feature type="compositionally biased region" description="Low complexity" evidence="1">
    <location>
        <begin position="1056"/>
        <end position="1069"/>
    </location>
</feature>
<keyword evidence="4" id="KW-1185">Reference proteome</keyword>
<feature type="region of interest" description="Disordered" evidence="1">
    <location>
        <begin position="1056"/>
        <end position="1081"/>
    </location>
</feature>
<feature type="compositionally biased region" description="Polar residues" evidence="1">
    <location>
        <begin position="450"/>
        <end position="463"/>
    </location>
</feature>
<evidence type="ECO:0000313" key="3">
    <source>
        <dbReference type="EMBL" id="KAG7664345.1"/>
    </source>
</evidence>
<reference evidence="3 4" key="1">
    <citation type="journal article" date="2021" name="DNA Res.">
        <title>Genome analysis of Candida subhashii reveals its hybrid nature and dual mitochondrial genome conformations.</title>
        <authorList>
            <person name="Mixao V."/>
            <person name="Hegedusova E."/>
            <person name="Saus E."/>
            <person name="Pryszcz L.P."/>
            <person name="Cillingova A."/>
            <person name="Nosek J."/>
            <person name="Gabaldon T."/>
        </authorList>
    </citation>
    <scope>NUCLEOTIDE SEQUENCE [LARGE SCALE GENOMIC DNA]</scope>
    <source>
        <strain evidence="3 4">CBS 10753</strain>
    </source>
</reference>
<name>A0A8J5QYQ7_9ASCO</name>
<sequence>MSVYGWQAFMPPPTYQPPPPKVSNGLSPTMTTNTTTTASTKRGSTATASSALTNGSSVDPNDFITYVIPDFNAVHYFQKDFLQSQEFHILEESQVTGYEIYLVEQWVNNRNIGSVVTAYTGNESSKITVARFTIVKKPSKHYPIRFQEYLNELLQNHSTIKKMEHDRTSILSNNNLTTVATTKSRTSGNSSGLRRRESTTELANEVCFVTNITSLPSNLNLIPIPQGDVRKIETSFIINSNLKKLQCTGRSISLISDKISDANEDKFRQMYKIYNVNIPIKFAIQEVVNVIQMSLFYFDLLDVKYCTGLLCNKTEEAIVNWWNLIGLPHFNVKPNTKDGILPPITVAAIISLILSVRLRLQIVGGCDVPKDPFDFENFMIAIGQFQRQFKLEKTRKLDMETLNKLFTITNSRLQLEKNANYFYSSAYSSSHDHQDFDPLLNPHNYHHFDSISSPPNMKGSSSGQKRKGYGKELKKLTSVVKNTVQDHLNAASRDLDDIQMPSPSSRPTTGRIRNRIAKFTDAVSPLDVESLDLEFLVKTHLAGKVLIRLFYGIQSGNTANLFPTNTAGTTTTTAQNENGSSGTRHHKHHHQHQHPQQHLNPLYPMTSRRRGRSIADEAASYQYAFTSLRDKIAQTHDLTLGPNSMHSGNGGYSKGFNLMKFGLQSRKNLSVTSRKGGSQDHQRQKSDGMIEMNGGNHKQLDYDKSVQSALLDSFLQISSSDSASITKSLGSNTNISVPPSRECENPIASLQHRLNRRNSYPFLLDQYEQNLNTSVISKNDSHVKPEVLEVARSRPRSSSMSCLDKVVVDPSMVTIAKFSQTYLDNISELMKYDNLRKYYFENGSLPGGGTIEDHINNESLERSFQLMNLDLIKLNNLKMSTDSNKTRILDEDLSDHLQYNINLLTNTIDRISYETRIVVKRIDELQENCNLFQLKLNNDCERRIQDLTNTIIKRKNFKQVFFDPKERRSIVRKLTGKSGSEEDNDDNDNNEDDNAGGSGILSMYATYAFDWFSHIFQLVRFNRYNMNNERIRQAWAKLDPNRTIINKAYSYIGKEPSAPSATATVASTSLDSPSLSENRTI</sequence>
<dbReference type="InterPro" id="IPR059025">
    <property type="entry name" value="STB6_N"/>
</dbReference>
<evidence type="ECO:0000256" key="1">
    <source>
        <dbReference type="SAM" id="MobiDB-lite"/>
    </source>
</evidence>
<evidence type="ECO:0000313" key="4">
    <source>
        <dbReference type="Proteomes" id="UP000694255"/>
    </source>
</evidence>
<dbReference type="EMBL" id="JAGSYN010000097">
    <property type="protein sequence ID" value="KAG7664345.1"/>
    <property type="molecule type" value="Genomic_DNA"/>
</dbReference>
<feature type="region of interest" description="Disordered" evidence="1">
    <location>
        <begin position="447"/>
        <end position="467"/>
    </location>
</feature>
<feature type="compositionally biased region" description="Low complexity" evidence="1">
    <location>
        <begin position="29"/>
        <end position="51"/>
    </location>
</feature>
<gene>
    <name evidence="3" type="ORF">J8A68_002127</name>
</gene>
<feature type="region of interest" description="Disordered" evidence="1">
    <location>
        <begin position="14"/>
        <end position="53"/>
    </location>
</feature>
<evidence type="ECO:0000259" key="2">
    <source>
        <dbReference type="Pfam" id="PF25995"/>
    </source>
</evidence>
<dbReference type="InterPro" id="IPR038919">
    <property type="entry name" value="STB2/STB2"/>
</dbReference>
<feature type="compositionally biased region" description="Acidic residues" evidence="1">
    <location>
        <begin position="981"/>
        <end position="994"/>
    </location>
</feature>
<dbReference type="RefSeq" id="XP_049264577.1">
    <property type="nucleotide sequence ID" value="XM_049405845.1"/>
</dbReference>
<dbReference type="PANTHER" id="PTHR31011">
    <property type="entry name" value="PROTEIN STB2-RELATED"/>
    <property type="match status" value="1"/>
</dbReference>
<proteinExistence type="predicted"/>
<feature type="region of interest" description="Disordered" evidence="1">
    <location>
        <begin position="490"/>
        <end position="513"/>
    </location>
</feature>
<accession>A0A8J5QYQ7</accession>
<feature type="compositionally biased region" description="Basic and acidic residues" evidence="1">
    <location>
        <begin position="677"/>
        <end position="688"/>
    </location>
</feature>
<organism evidence="3 4">
    <name type="scientific">[Candida] subhashii</name>
    <dbReference type="NCBI Taxonomy" id="561895"/>
    <lineage>
        <taxon>Eukaryota</taxon>
        <taxon>Fungi</taxon>
        <taxon>Dikarya</taxon>
        <taxon>Ascomycota</taxon>
        <taxon>Saccharomycotina</taxon>
        <taxon>Pichiomycetes</taxon>
        <taxon>Debaryomycetaceae</taxon>
        <taxon>Spathaspora</taxon>
    </lineage>
</organism>
<dbReference type="OrthoDB" id="19806at2759"/>
<feature type="region of interest" description="Disordered" evidence="1">
    <location>
        <begin position="973"/>
        <end position="994"/>
    </location>
</feature>